<keyword evidence="4" id="KW-1185">Reference proteome</keyword>
<protein>
    <submittedName>
        <fullName evidence="3">Class I SAM-dependent methyltransferase</fullName>
        <ecNumber evidence="3">2.1.1.-</ecNumber>
    </submittedName>
</protein>
<dbReference type="SUPFAM" id="SSF53335">
    <property type="entry name" value="S-adenosyl-L-methionine-dependent methyltransferases"/>
    <property type="match status" value="1"/>
</dbReference>
<sequence>MFPSLFPRFARQFMSAARISPTALYTAQVWQESGRSVPELASLPAKALYTALSPAMAMSRSFGGPTLQDFLLARHDLIDRQLHQAITSGKATQVLEIAAGLSPRGSRFVQEYGDDITYIEADLPGMVAQKRKLLEQRLAVCPYHRIEVIDAFATDGVHSLAGLAAQLDPERGLVIITEGLLNYFDRASVLDLWTRVGQTLSGFQRGFYFSDLHFSSHNDDLLSRAFAAALGAFVRGKIHLHFSSIGEVQQLMQQRGLACEVLNPSDFAAELASCTTAGAHLTRVLSASAMTY</sequence>
<reference evidence="3 4" key="1">
    <citation type="submission" date="2022-07" db="EMBL/GenBank/DDBJ databases">
        <authorList>
            <person name="Xamxidin M."/>
            <person name="Wu M."/>
        </authorList>
    </citation>
    <scope>NUCLEOTIDE SEQUENCE [LARGE SCALE GENOMIC DNA]</scope>
    <source>
        <strain evidence="3 4">NBRC 111650</strain>
    </source>
</reference>
<dbReference type="Gene3D" id="3.40.50.150">
    <property type="entry name" value="Vaccinia Virus protein VP39"/>
    <property type="match status" value="1"/>
</dbReference>
<dbReference type="InterPro" id="IPR029063">
    <property type="entry name" value="SAM-dependent_MTases_sf"/>
</dbReference>
<dbReference type="RefSeq" id="WP_256763880.1">
    <property type="nucleotide sequence ID" value="NZ_JANIGO010000002.1"/>
</dbReference>
<dbReference type="PANTHER" id="PTHR43619:SF2">
    <property type="entry name" value="S-ADENOSYL-L-METHIONINE-DEPENDENT METHYLTRANSFERASES SUPERFAMILY PROTEIN"/>
    <property type="match status" value="1"/>
</dbReference>
<proteinExistence type="predicted"/>
<dbReference type="PANTHER" id="PTHR43619">
    <property type="entry name" value="S-ADENOSYL-L-METHIONINE-DEPENDENT METHYLTRANSFERASE YKTD-RELATED"/>
    <property type="match status" value="1"/>
</dbReference>
<dbReference type="EMBL" id="JANIGO010000002">
    <property type="protein sequence ID" value="MCQ8896125.1"/>
    <property type="molecule type" value="Genomic_DNA"/>
</dbReference>
<name>A0ABT1WF33_9BURK</name>
<keyword evidence="1 3" id="KW-0489">Methyltransferase</keyword>
<comment type="caution">
    <text evidence="3">The sequence shown here is derived from an EMBL/GenBank/DDBJ whole genome shotgun (WGS) entry which is preliminary data.</text>
</comment>
<dbReference type="InterPro" id="IPR007213">
    <property type="entry name" value="Ppm1/Ppm2/Tcmp"/>
</dbReference>
<gene>
    <name evidence="3" type="ORF">NQT62_06700</name>
</gene>
<dbReference type="EC" id="2.1.1.-" evidence="3"/>
<accession>A0ABT1WF33</accession>
<dbReference type="GO" id="GO:0032259">
    <property type="term" value="P:methylation"/>
    <property type="evidence" value="ECO:0007669"/>
    <property type="project" value="UniProtKB-KW"/>
</dbReference>
<organism evidence="3 4">
    <name type="scientific">Limnobacter humi</name>
    <dbReference type="NCBI Taxonomy" id="1778671"/>
    <lineage>
        <taxon>Bacteria</taxon>
        <taxon>Pseudomonadati</taxon>
        <taxon>Pseudomonadota</taxon>
        <taxon>Betaproteobacteria</taxon>
        <taxon>Burkholderiales</taxon>
        <taxon>Burkholderiaceae</taxon>
        <taxon>Limnobacter</taxon>
    </lineage>
</organism>
<evidence type="ECO:0000256" key="1">
    <source>
        <dbReference type="ARBA" id="ARBA00022603"/>
    </source>
</evidence>
<keyword evidence="2 3" id="KW-0808">Transferase</keyword>
<evidence type="ECO:0000313" key="3">
    <source>
        <dbReference type="EMBL" id="MCQ8896125.1"/>
    </source>
</evidence>
<dbReference type="Proteomes" id="UP001204142">
    <property type="component" value="Unassembled WGS sequence"/>
</dbReference>
<evidence type="ECO:0000313" key="4">
    <source>
        <dbReference type="Proteomes" id="UP001204142"/>
    </source>
</evidence>
<dbReference type="Pfam" id="PF04072">
    <property type="entry name" value="LCM"/>
    <property type="match status" value="1"/>
</dbReference>
<dbReference type="GO" id="GO:0008168">
    <property type="term" value="F:methyltransferase activity"/>
    <property type="evidence" value="ECO:0007669"/>
    <property type="project" value="UniProtKB-KW"/>
</dbReference>
<evidence type="ECO:0000256" key="2">
    <source>
        <dbReference type="ARBA" id="ARBA00022679"/>
    </source>
</evidence>